<evidence type="ECO:0000313" key="2">
    <source>
        <dbReference type="EMBL" id="KAF0932879.1"/>
    </source>
</evidence>
<accession>A0A6G1F7R6</accession>
<dbReference type="Proteomes" id="UP000479710">
    <property type="component" value="Unassembled WGS sequence"/>
</dbReference>
<protein>
    <submittedName>
        <fullName evidence="2">Uncharacterized protein</fullName>
    </submittedName>
</protein>
<feature type="compositionally biased region" description="Low complexity" evidence="1">
    <location>
        <begin position="30"/>
        <end position="40"/>
    </location>
</feature>
<dbReference type="AlphaFoldDB" id="A0A6G1F7R6"/>
<organism evidence="2 3">
    <name type="scientific">Oryza meyeriana var. granulata</name>
    <dbReference type="NCBI Taxonomy" id="110450"/>
    <lineage>
        <taxon>Eukaryota</taxon>
        <taxon>Viridiplantae</taxon>
        <taxon>Streptophyta</taxon>
        <taxon>Embryophyta</taxon>
        <taxon>Tracheophyta</taxon>
        <taxon>Spermatophyta</taxon>
        <taxon>Magnoliopsida</taxon>
        <taxon>Liliopsida</taxon>
        <taxon>Poales</taxon>
        <taxon>Poaceae</taxon>
        <taxon>BOP clade</taxon>
        <taxon>Oryzoideae</taxon>
        <taxon>Oryzeae</taxon>
        <taxon>Oryzinae</taxon>
        <taxon>Oryza</taxon>
        <taxon>Oryza meyeriana</taxon>
    </lineage>
</organism>
<gene>
    <name evidence="2" type="ORF">E2562_012199</name>
</gene>
<evidence type="ECO:0000313" key="3">
    <source>
        <dbReference type="Proteomes" id="UP000479710"/>
    </source>
</evidence>
<keyword evidence="3" id="KW-1185">Reference proteome</keyword>
<sequence length="63" mass="6591">MGRLSDPKRLGGSQGTPGVQRLLSRSTSQADRALAAAPPAYSHRSSLQAVVSLTGGPRRHDPI</sequence>
<evidence type="ECO:0000256" key="1">
    <source>
        <dbReference type="SAM" id="MobiDB-lite"/>
    </source>
</evidence>
<reference evidence="2 3" key="1">
    <citation type="submission" date="2019-11" db="EMBL/GenBank/DDBJ databases">
        <title>Whole genome sequence of Oryza granulata.</title>
        <authorList>
            <person name="Li W."/>
        </authorList>
    </citation>
    <scope>NUCLEOTIDE SEQUENCE [LARGE SCALE GENOMIC DNA]</scope>
    <source>
        <strain evidence="3">cv. Menghai</strain>
        <tissue evidence="2">Leaf</tissue>
    </source>
</reference>
<dbReference type="EMBL" id="SPHZ02000001">
    <property type="protein sequence ID" value="KAF0932879.1"/>
    <property type="molecule type" value="Genomic_DNA"/>
</dbReference>
<proteinExistence type="predicted"/>
<name>A0A6G1F7R6_9ORYZ</name>
<feature type="region of interest" description="Disordered" evidence="1">
    <location>
        <begin position="1"/>
        <end position="63"/>
    </location>
</feature>
<comment type="caution">
    <text evidence="2">The sequence shown here is derived from an EMBL/GenBank/DDBJ whole genome shotgun (WGS) entry which is preliminary data.</text>
</comment>